<evidence type="ECO:0000259" key="6">
    <source>
        <dbReference type="PROSITE" id="PS51918"/>
    </source>
</evidence>
<evidence type="ECO:0000256" key="5">
    <source>
        <dbReference type="ARBA" id="ARBA00023014"/>
    </source>
</evidence>
<keyword evidence="8" id="KW-1185">Reference proteome</keyword>
<evidence type="ECO:0000256" key="2">
    <source>
        <dbReference type="ARBA" id="ARBA00022691"/>
    </source>
</evidence>
<dbReference type="SFLD" id="SFLDG01386">
    <property type="entry name" value="main_SPASM_domain-containing"/>
    <property type="match status" value="1"/>
</dbReference>
<dbReference type="Gene3D" id="3.20.20.70">
    <property type="entry name" value="Aldolase class I"/>
    <property type="match status" value="1"/>
</dbReference>
<proteinExistence type="predicted"/>
<dbReference type="EMBL" id="CP021106">
    <property type="protein sequence ID" value="ARO87553.1"/>
    <property type="molecule type" value="Genomic_DNA"/>
</dbReference>
<keyword evidence="5" id="KW-0411">Iron-sulfur</keyword>
<sequence length="395" mass="43540">MISASGSGGPQTSLVVIQGTPFCNINCSYCYLAQRDDKSRITLPMIDKIVARLAEWNRFASEVTILWHSGEPLVLEPAFYAAAFDKLLTLQANGINISHALQTNATLVSEGHCRVLNEYQVSVGVSLDGPQDMHDAHRLTRAGTGTFAQTIKGIERLRAHGILPSAIAVLSKYAMRQPLRFYETFEQLGIPFVGLNTQEKEGVNRDSFFDDPEVSTALYQSFLREIFRLSLRRGTVLFRELVTFADLIRSGQFSVVSSEATLGTILSFTHDGRYGTYSPELLDVTHASFGAFAVGNVQDDSVEAVLSSLDRGTIGRHIQAGIIRCRSECDYFSICGGGSPANKLGEAGQLDITETAHCRFSKKLVLDVVMELLEDAALRRLAHRAIDTYTRHRLL</sequence>
<keyword evidence="4" id="KW-0408">Iron</keyword>
<dbReference type="GO" id="GO:0051536">
    <property type="term" value="F:iron-sulfur cluster binding"/>
    <property type="evidence" value="ECO:0007669"/>
    <property type="project" value="UniProtKB-KW"/>
</dbReference>
<protein>
    <submittedName>
        <fullName evidence="7">GRRM system radical SAM/SPASM domain protein</fullName>
    </submittedName>
</protein>
<dbReference type="CDD" id="cd01335">
    <property type="entry name" value="Radical_SAM"/>
    <property type="match status" value="1"/>
</dbReference>
<evidence type="ECO:0000256" key="1">
    <source>
        <dbReference type="ARBA" id="ARBA00001966"/>
    </source>
</evidence>
<name>A0A1W6SP27_9PROT</name>
<dbReference type="PROSITE" id="PS51918">
    <property type="entry name" value="RADICAL_SAM"/>
    <property type="match status" value="1"/>
</dbReference>
<dbReference type="Proteomes" id="UP000012179">
    <property type="component" value="Chromosome"/>
</dbReference>
<dbReference type="NCBIfam" id="TIGR04261">
    <property type="entry name" value="rSAM_GlyRichRpt"/>
    <property type="match status" value="1"/>
</dbReference>
<dbReference type="eggNOG" id="COG0641">
    <property type="taxonomic scope" value="Bacteria"/>
</dbReference>
<comment type="cofactor">
    <cofactor evidence="1">
        <name>[4Fe-4S] cluster</name>
        <dbReference type="ChEBI" id="CHEBI:49883"/>
    </cofactor>
</comment>
<evidence type="ECO:0000256" key="4">
    <source>
        <dbReference type="ARBA" id="ARBA00023004"/>
    </source>
</evidence>
<dbReference type="InterPro" id="IPR007197">
    <property type="entry name" value="rSAM"/>
</dbReference>
<evidence type="ECO:0000256" key="3">
    <source>
        <dbReference type="ARBA" id="ARBA00022723"/>
    </source>
</evidence>
<dbReference type="Pfam" id="PF04055">
    <property type="entry name" value="Radical_SAM"/>
    <property type="match status" value="1"/>
</dbReference>
<dbReference type="OrthoDB" id="308557at2"/>
<feature type="domain" description="Radical SAM core" evidence="6">
    <location>
        <begin position="7"/>
        <end position="232"/>
    </location>
</feature>
<keyword evidence="2" id="KW-0949">S-adenosyl-L-methionine</keyword>
<dbReference type="PANTHER" id="PTHR43273">
    <property type="entry name" value="ANAEROBIC SULFATASE-MATURATING ENZYME HOMOLOG ASLB-RELATED"/>
    <property type="match status" value="1"/>
</dbReference>
<dbReference type="SUPFAM" id="SSF102114">
    <property type="entry name" value="Radical SAM enzymes"/>
    <property type="match status" value="1"/>
</dbReference>
<dbReference type="RefSeq" id="WP_004180007.1">
    <property type="nucleotide sequence ID" value="NZ_CP021106.3"/>
</dbReference>
<dbReference type="InterPro" id="IPR026357">
    <property type="entry name" value="rSAM_SPASM_GrrM_OscB"/>
</dbReference>
<organism evidence="7 8">
    <name type="scientific">Nitrosospira lacus</name>
    <dbReference type="NCBI Taxonomy" id="1288494"/>
    <lineage>
        <taxon>Bacteria</taxon>
        <taxon>Pseudomonadati</taxon>
        <taxon>Pseudomonadota</taxon>
        <taxon>Betaproteobacteria</taxon>
        <taxon>Nitrosomonadales</taxon>
        <taxon>Nitrosomonadaceae</taxon>
        <taxon>Nitrosospira</taxon>
    </lineage>
</organism>
<gene>
    <name evidence="7" type="ORF">EBAPG3_007095</name>
</gene>
<dbReference type="SFLD" id="SFLDG01067">
    <property type="entry name" value="SPASM/twitch_domain_containing"/>
    <property type="match status" value="1"/>
</dbReference>
<dbReference type="InterPro" id="IPR023867">
    <property type="entry name" value="Sulphatase_maturase_rSAM"/>
</dbReference>
<evidence type="ECO:0000313" key="7">
    <source>
        <dbReference type="EMBL" id="ARO87553.1"/>
    </source>
</evidence>
<dbReference type="GO" id="GO:0016491">
    <property type="term" value="F:oxidoreductase activity"/>
    <property type="evidence" value="ECO:0007669"/>
    <property type="project" value="InterPro"/>
</dbReference>
<dbReference type="InterPro" id="IPR058240">
    <property type="entry name" value="rSAM_sf"/>
</dbReference>
<evidence type="ECO:0000313" key="8">
    <source>
        <dbReference type="Proteomes" id="UP000012179"/>
    </source>
</evidence>
<accession>A0A1W6SP27</accession>
<dbReference type="SFLD" id="SFLDG01072">
    <property type="entry name" value="dehydrogenase_like"/>
    <property type="match status" value="1"/>
</dbReference>
<dbReference type="KEGG" id="nlc:EBAPG3_007095"/>
<keyword evidence="3" id="KW-0479">Metal-binding</keyword>
<dbReference type="SFLD" id="SFLDS00029">
    <property type="entry name" value="Radical_SAM"/>
    <property type="match status" value="1"/>
</dbReference>
<dbReference type="PANTHER" id="PTHR43273:SF8">
    <property type="entry name" value="RADICAL SAM DOMAIN PROTEIN"/>
    <property type="match status" value="1"/>
</dbReference>
<reference evidence="7 8" key="1">
    <citation type="journal article" date="2015" name="Int. J. Syst. Evol. Microbiol.">
        <title>Nitrosospira lacus sp. nov., a psychrotolerant, ammonia-oxidizing bacterium from sandy lake sediment.</title>
        <authorList>
            <person name="Urakawa H."/>
            <person name="Garcia J.C."/>
            <person name="Nielsen J.L."/>
            <person name="Le V.Q."/>
            <person name="Kozlowski J.A."/>
            <person name="Stein L.Y."/>
            <person name="Lim C.K."/>
            <person name="Pommerening-Roser A."/>
            <person name="Martens-Habbena W."/>
            <person name="Stahl D.A."/>
            <person name="Klotz M.G."/>
        </authorList>
    </citation>
    <scope>NUCLEOTIDE SEQUENCE [LARGE SCALE GENOMIC DNA]</scope>
    <source>
        <strain evidence="7 8">APG3</strain>
    </source>
</reference>
<dbReference type="GO" id="GO:0046872">
    <property type="term" value="F:metal ion binding"/>
    <property type="evidence" value="ECO:0007669"/>
    <property type="project" value="UniProtKB-KW"/>
</dbReference>
<dbReference type="AlphaFoldDB" id="A0A1W6SP27"/>
<dbReference type="InterPro" id="IPR013785">
    <property type="entry name" value="Aldolase_TIM"/>
</dbReference>